<keyword evidence="7" id="KW-0811">Translocation</keyword>
<dbReference type="InterPro" id="IPR009060">
    <property type="entry name" value="UBA-like_sf"/>
</dbReference>
<gene>
    <name evidence="15" type="ORF">M9Y10_032485</name>
</gene>
<evidence type="ECO:0000256" key="5">
    <source>
        <dbReference type="ARBA" id="ARBA00022927"/>
    </source>
</evidence>
<evidence type="ECO:0000313" key="15">
    <source>
        <dbReference type="EMBL" id="KAK8839019.1"/>
    </source>
</evidence>
<dbReference type="PROSITE" id="PS50297">
    <property type="entry name" value="ANK_REP_REGION"/>
    <property type="match status" value="1"/>
</dbReference>
<evidence type="ECO:0000256" key="2">
    <source>
        <dbReference type="ARBA" id="ARBA00022490"/>
    </source>
</evidence>
<feature type="region of interest" description="Disordered" evidence="10">
    <location>
        <begin position="16"/>
        <end position="45"/>
    </location>
</feature>
<evidence type="ECO:0000256" key="6">
    <source>
        <dbReference type="ARBA" id="ARBA00022967"/>
    </source>
</evidence>
<feature type="domain" description="UBA" evidence="12">
    <location>
        <begin position="2951"/>
        <end position="2991"/>
    </location>
</feature>
<dbReference type="InterPro" id="IPR044722">
    <property type="entry name" value="SecA_SF2_C"/>
</dbReference>
<keyword evidence="1" id="KW-0813">Transport</keyword>
<dbReference type="InterPro" id="IPR014018">
    <property type="entry name" value="SecA_motor_DEAD"/>
</dbReference>
<feature type="chain" id="PRO_5046341927" description="DUF3447 domain-containing protein" evidence="11">
    <location>
        <begin position="19"/>
        <end position="3088"/>
    </location>
</feature>
<accession>A0ABR2GYJ3</accession>
<dbReference type="PROSITE" id="PS50030">
    <property type="entry name" value="UBA"/>
    <property type="match status" value="4"/>
</dbReference>
<name>A0ABR2GYJ3_9EUKA</name>
<dbReference type="Pfam" id="PF01043">
    <property type="entry name" value="SecA_PP_bind"/>
    <property type="match status" value="1"/>
</dbReference>
<dbReference type="SMART" id="SM00248">
    <property type="entry name" value="ANK"/>
    <property type="match status" value="13"/>
</dbReference>
<evidence type="ECO:0000256" key="11">
    <source>
        <dbReference type="SAM" id="SignalP"/>
    </source>
</evidence>
<feature type="domain" description="UBA" evidence="12">
    <location>
        <begin position="3045"/>
        <end position="3088"/>
    </location>
</feature>
<keyword evidence="4" id="KW-0067">ATP-binding</keyword>
<dbReference type="Gene3D" id="3.40.50.300">
    <property type="entry name" value="P-loop containing nucleotide triphosphate hydrolases"/>
    <property type="match status" value="2"/>
</dbReference>
<keyword evidence="11" id="KW-0732">Signal</keyword>
<dbReference type="SUPFAM" id="SSF52540">
    <property type="entry name" value="P-loop containing nucleoside triphosphate hydrolases"/>
    <property type="match status" value="2"/>
</dbReference>
<dbReference type="InterPro" id="IPR027417">
    <property type="entry name" value="P-loop_NTPase"/>
</dbReference>
<evidence type="ECO:0000259" key="12">
    <source>
        <dbReference type="PROSITE" id="PS50030"/>
    </source>
</evidence>
<evidence type="ECO:0000256" key="4">
    <source>
        <dbReference type="ARBA" id="ARBA00022840"/>
    </source>
</evidence>
<dbReference type="PROSITE" id="PS50088">
    <property type="entry name" value="ANK_REPEAT"/>
    <property type="match status" value="1"/>
</dbReference>
<keyword evidence="2" id="KW-0963">Cytoplasm</keyword>
<proteinExistence type="predicted"/>
<keyword evidence="6" id="KW-1278">Translocase</keyword>
<dbReference type="InterPro" id="IPR036770">
    <property type="entry name" value="Ankyrin_rpt-contain_sf"/>
</dbReference>
<dbReference type="Gene3D" id="3.90.1440.10">
    <property type="entry name" value="SecA, preprotein cross-linking domain"/>
    <property type="match status" value="1"/>
</dbReference>
<feature type="domain" description="Helicase C-terminal" evidence="13">
    <location>
        <begin position="2619"/>
        <end position="2777"/>
    </location>
</feature>
<dbReference type="CDD" id="cd14270">
    <property type="entry name" value="UBA"/>
    <property type="match status" value="1"/>
</dbReference>
<keyword evidence="9" id="KW-0040">ANK repeat</keyword>
<keyword evidence="5" id="KW-0653">Protein transport</keyword>
<evidence type="ECO:0000313" key="16">
    <source>
        <dbReference type="Proteomes" id="UP001470230"/>
    </source>
</evidence>
<dbReference type="Pfam" id="PF00627">
    <property type="entry name" value="UBA"/>
    <property type="match status" value="3"/>
</dbReference>
<feature type="repeat" description="ANK" evidence="9">
    <location>
        <begin position="789"/>
        <end position="814"/>
    </location>
</feature>
<feature type="signal peptide" evidence="11">
    <location>
        <begin position="1"/>
        <end position="18"/>
    </location>
</feature>
<dbReference type="Gene3D" id="1.10.8.10">
    <property type="entry name" value="DNA helicase RuvA subunit, C-terminal domain"/>
    <property type="match status" value="4"/>
</dbReference>
<dbReference type="SMART" id="SM00957">
    <property type="entry name" value="SecA_DEAD"/>
    <property type="match status" value="1"/>
</dbReference>
<dbReference type="Pfam" id="PF12796">
    <property type="entry name" value="Ank_2"/>
    <property type="match status" value="1"/>
</dbReference>
<protein>
    <recommendedName>
        <fullName evidence="17">DUF3447 domain-containing protein</fullName>
    </recommendedName>
</protein>
<dbReference type="Gene3D" id="1.25.40.20">
    <property type="entry name" value="Ankyrin repeat-containing domain"/>
    <property type="match status" value="4"/>
</dbReference>
<dbReference type="EMBL" id="JAPFFF010000053">
    <property type="protein sequence ID" value="KAK8839019.1"/>
    <property type="molecule type" value="Genomic_DNA"/>
</dbReference>
<reference evidence="15 16" key="1">
    <citation type="submission" date="2024-04" db="EMBL/GenBank/DDBJ databases">
        <title>Tritrichomonas musculus Genome.</title>
        <authorList>
            <person name="Alves-Ferreira E."/>
            <person name="Grigg M."/>
            <person name="Lorenzi H."/>
            <person name="Galac M."/>
        </authorList>
    </citation>
    <scope>NUCLEOTIDE SEQUENCE [LARGE SCALE GENOMIC DNA]</scope>
    <source>
        <strain evidence="15 16">EAF2021</strain>
    </source>
</reference>
<keyword evidence="8" id="KW-0472">Membrane</keyword>
<keyword evidence="3" id="KW-0547">Nucleotide-binding</keyword>
<evidence type="ECO:0000256" key="7">
    <source>
        <dbReference type="ARBA" id="ARBA00023010"/>
    </source>
</evidence>
<dbReference type="InterPro" id="IPR015940">
    <property type="entry name" value="UBA"/>
</dbReference>
<dbReference type="InterPro" id="IPR011115">
    <property type="entry name" value="SecA_DEAD"/>
</dbReference>
<dbReference type="InterPro" id="IPR036670">
    <property type="entry name" value="SecA_X-link_sf"/>
</dbReference>
<feature type="domain" description="UBA" evidence="12">
    <location>
        <begin position="3004"/>
        <end position="3043"/>
    </location>
</feature>
<dbReference type="InterPro" id="IPR000185">
    <property type="entry name" value="SecA"/>
</dbReference>
<evidence type="ECO:0000256" key="8">
    <source>
        <dbReference type="ARBA" id="ARBA00023136"/>
    </source>
</evidence>
<evidence type="ECO:0000259" key="13">
    <source>
        <dbReference type="PROSITE" id="PS51194"/>
    </source>
</evidence>
<evidence type="ECO:0000256" key="9">
    <source>
        <dbReference type="PROSITE-ProRule" id="PRU00023"/>
    </source>
</evidence>
<dbReference type="SUPFAM" id="SSF46934">
    <property type="entry name" value="UBA-like"/>
    <property type="match status" value="4"/>
</dbReference>
<dbReference type="Pfam" id="PF21090">
    <property type="entry name" value="P-loop_SecA"/>
    <property type="match status" value="1"/>
</dbReference>
<dbReference type="SUPFAM" id="SSF81767">
    <property type="entry name" value="Pre-protein crosslinking domain of SecA"/>
    <property type="match status" value="1"/>
</dbReference>
<dbReference type="PANTHER" id="PTHR30612">
    <property type="entry name" value="SECA INNER MEMBRANE COMPONENT OF SEC PROTEIN SECRETION SYSTEM"/>
    <property type="match status" value="1"/>
</dbReference>
<dbReference type="PANTHER" id="PTHR30612:SF0">
    <property type="entry name" value="CHLOROPLAST PROTEIN-TRANSPORTING ATPASE"/>
    <property type="match status" value="1"/>
</dbReference>
<organism evidence="15 16">
    <name type="scientific">Tritrichomonas musculus</name>
    <dbReference type="NCBI Taxonomy" id="1915356"/>
    <lineage>
        <taxon>Eukaryota</taxon>
        <taxon>Metamonada</taxon>
        <taxon>Parabasalia</taxon>
        <taxon>Tritrichomonadida</taxon>
        <taxon>Tritrichomonadidae</taxon>
        <taxon>Tritrichomonas</taxon>
    </lineage>
</organism>
<dbReference type="PROSITE" id="PS51196">
    <property type="entry name" value="SECA_MOTOR_DEAD"/>
    <property type="match status" value="1"/>
</dbReference>
<feature type="domain" description="SecA family profile" evidence="14">
    <location>
        <begin position="2182"/>
        <end position="2770"/>
    </location>
</feature>
<evidence type="ECO:0008006" key="17">
    <source>
        <dbReference type="Google" id="ProtNLM"/>
    </source>
</evidence>
<sequence length="3088" mass="350364">MIAACLLLPLLPTHPDDGTYDDDDDGGDDDGGGGGGGKGAHNPGGVEFKNINPIIGINSPELFLSKTNNIFFTTKSEEDIKAAFNMLVLPEFRGRSIREYFDTIMQEVAVSIYSQKDLPFVSLHFNDSGLLYSVMSPFYRTTLIGNVLTFIDYFMKGFVNGGFFSIDFVRTWAETPPNDRIIDPNILNAHLINVKKSLQNGDKKTIYYPLNEIIDQDQTAQEFYSAFRIIGQMEGIGKADDILFPIEGFTVEHDLDTKPEMQRKIDSGDGEIKEYYDKISTAYHVMKEIIKIAMPEVPEFSGFFPILDMITFAFHYTLSLQSIGKAVNTSNAFQNTGQNVKYVPPIPDVFPPLPVADKRQVKIEIMITDVIESIQNTSFNDEITDILNSEQEEFSRKCLTEIKKEIKIFYRQKMFELLGEEYDDNTIRLNNFTESIIEFIKNIPTLIKNDLYGLISHIEDFIKDKIPDFEETPSTLTFIELVIKSKDRYEQLSELYNLNSNVAEDPNDHLKQYLLEQMRNYEAHLISQNQSNEDSLKQVRNAILLLSNNITIRLAINNYLELLKQDINNFSKTIESFMSTYKETLKKYSFGKQFYIVTPKIQDQGVNNKIIGGCNINLSQRASIQIAPISDKELMEINTIVKDKNIKDGFIHCSNGMSGLVMKLEIIPLPIDGTSLKYSPLLNIIMENEEKGIESPQKVEFKTICDNWIETQHQNETNGKPTPAYEACCSGDITMISFLIQNGADFGQVYANGISPFLACIMGGHHDAVYLLLTDPNAKIGDINRATESKITPLYYAIYYNFPDIVDLLLKKGAIPTIAIKSNGMSSVHIACYLDRLECLIILAQSATDNNIFIQSTGGVTPLQVALSHSPRCAAFLINQKKDINFDALDPRNYTTHDIAMLNGNYELAKILPDEGKMSDILKYDYVKSNENSFESLCRFFSSGDVLSTGKSLKKYLSLSDQKLTNKLKEKLVSSACTGGCIEYIEMLSRLFSLEEYPIALSAAQYGLVDWISEIEKYGGKLMCEVNNRTIFDEAVINSDNKFLEKAFDVVGIVPRKILKRILRMSIENNNIKTIVVISTALTKLNQFIDPSDILLPNLSRTALKIFKNNFDTNKKVDLANLVIIVSPNLTSYALALFNFSKDEVKNACLNAINNKRFDNAYTILQQNSEVARELNGNNRYPIIRQLTDENKNTVINIVKELIDDETIPENDKIMQLKECFQNAFDIGELPFENRSSLIKEAGKNMKNLWILKVLPIESLDRFSLSIDAFETDQMYLLFQKVLQIFEKMLGKKKAGEYFLNSIKELDFQLIEKSGKANEFISSFLKSLKGSYLLAKDKSNQTIFHFISKFNSINDENMNLSLSLMNKYESMRKSSIFDARSRKGDTILMNLAKAGNINAIEYIVMNKEISFLNRDIYGNNILHKILKGRYATNDRIIYCISLIVKKCPELILQRNRNGKNPFMIAAQKGFIGILGLMSTIYPIKVLDSSLDQSVIHLAAKKNHRETIHYIVQVLHIDVNSQSKDGFTPIQFAAMKSCVLSYQELLSLGANPLIKNPIYKMNAIDFAMKYGAEKMIKFVMETPSFSYALSSTDILFHLASNKEGYKGFLQVMKFYQETVINSSGPEGKNIVSIACIKNNRKIVADSLMLGCDPEKVDEDGQNAIHICAKYNSIGCSDLILNHINGYKGSNGITTILNASDSDGNLPIHIASSTGYGGFVAHLLCACKEQNFNNENNSGFTPFALSILNGHKKVAGIFVFWMELLNKPLDLLISKLNPTLKKKWEDEFVSSDDYNYSKQIVAKIKENLWQPIPPKKYSIEKTNDYLSNTDILFKILKKYKIGIDDKYKDDWSTVFVNSIFQSTISFLLNDENNVNIVKKVIKSIITMKSKKICEIAYLILFPIIFNEDIDQFTNLISQIDQLKIDESNPLFSWVENGLITIAETNINRKEINDHIKSILELISYISKKKSLKDSISYPVLPAPIHEISSFILSIKDENYKEIQIRFANLIKASSLWNNSSSLSIEFCNRIDEGQFTLLNYVIDQFNQPDIIEKAILLTLDLYEYQYLSDEEREIILIQCISTISNEDDPKLLKNEINSWFTYSIRVIESFGISYYKDILQSIPQSSLSIANEALFAILEIGSPEIANKVLIEKGIDSLKKCALRIQKDKIHETRNLSDIIRAFGEGSGNFIPYKFAFDGRPVFKLKRSEIASLESFGQLLEKQIKIATNLSVAAQERGKAFRDKPTIENAAKLVAIVRQAIHETYDINPFMVQCLTVFSMLLHRIDKNDRLDLKGRIAQVATGEGKSIIIAMLAGCIALTGSCVDIISSSIYLAKRDAEKFKPFYEKLGLRCGSFKENDFSLGFDFHILYSTNVGFEFALLHEGLNGEINIKTTLLYENVKKQRPRMTAIVDEADNLFIDTAMNPAQYSVGGNNKKSWIYKTIWKSVCSIALDPRVIRQKLLNDATNREQLNDVNGISDDQLKRIINNALLAIKLEKNVNYVIGKNKLTNEKEIQIIDADNTGRIRYGSRWSNGLHEFVELKEGLPIREQTYTVASISHPSYFEPYEEIFGLTGTLGEVTERDEILQIYHVDSFDVPPNRKCLRKRDKTLILSTAAKKEEIIIDTIRKMKRKGRPILVLVYSIKESQKLSDILRIKRIDHLLLNDLQKQDEDFIIDRAGRPGAVTIATNTAGRGTDIHISDDALSNGGLHTLITFWPANIRVECQALGRSARQGQPGSCQIIFESNEFGNDETDPTEETLRNVYEKRSNEIKMRTAFRIDLIKKEKLIFSILNQYFEYIFRLKSFFESSSISLDDCEEANISIIINDLSSCWSQFYSTLLIDKNPKEDSFETFLNQWSFDKRFPRLSKKFNDYISNLGNDMHSPIWSPTVSIDDNFSSSGNNGSLLDDLMAMGFDEELCRAALNRSENNINVAIELLLNGRQQQIDSNENPEQTQNELMNELLLMGFDQESCEQALRLSNNNIEIATTLLLNGQLNRSNRTNNNSEFDNNLLCLTMMGFDEEISREALMNNNNDLNKAIDFLSNQRQIDPEIEQMIDELVSMGFDRNECITALSNTGNHFDEALELLLNR</sequence>
<dbReference type="SMART" id="SM00165">
    <property type="entry name" value="UBA"/>
    <property type="match status" value="4"/>
</dbReference>
<dbReference type="SMART" id="SM00958">
    <property type="entry name" value="SecA_PP_bind"/>
    <property type="match status" value="1"/>
</dbReference>
<dbReference type="SUPFAM" id="SSF48403">
    <property type="entry name" value="Ankyrin repeat"/>
    <property type="match status" value="3"/>
</dbReference>
<dbReference type="PRINTS" id="PR00906">
    <property type="entry name" value="SECA"/>
</dbReference>
<evidence type="ECO:0000259" key="14">
    <source>
        <dbReference type="PROSITE" id="PS51196"/>
    </source>
</evidence>
<dbReference type="Pfam" id="PF07517">
    <property type="entry name" value="SecA_DEAD"/>
    <property type="match status" value="1"/>
</dbReference>
<dbReference type="PROSITE" id="PS51194">
    <property type="entry name" value="HELICASE_CTER"/>
    <property type="match status" value="1"/>
</dbReference>
<keyword evidence="16" id="KW-1185">Reference proteome</keyword>
<feature type="domain" description="UBA" evidence="12">
    <location>
        <begin position="2889"/>
        <end position="2938"/>
    </location>
</feature>
<dbReference type="InterPro" id="IPR002110">
    <property type="entry name" value="Ankyrin_rpt"/>
</dbReference>
<comment type="caution">
    <text evidence="15">The sequence shown here is derived from an EMBL/GenBank/DDBJ whole genome shotgun (WGS) entry which is preliminary data.</text>
</comment>
<evidence type="ECO:0000256" key="3">
    <source>
        <dbReference type="ARBA" id="ARBA00022741"/>
    </source>
</evidence>
<feature type="compositionally biased region" description="Acidic residues" evidence="10">
    <location>
        <begin position="18"/>
        <end position="31"/>
    </location>
</feature>
<evidence type="ECO:0000256" key="1">
    <source>
        <dbReference type="ARBA" id="ARBA00022448"/>
    </source>
</evidence>
<dbReference type="Proteomes" id="UP001470230">
    <property type="component" value="Unassembled WGS sequence"/>
</dbReference>
<evidence type="ECO:0000256" key="10">
    <source>
        <dbReference type="SAM" id="MobiDB-lite"/>
    </source>
</evidence>
<dbReference type="InterPro" id="IPR001650">
    <property type="entry name" value="Helicase_C-like"/>
</dbReference>
<dbReference type="InterPro" id="IPR011130">
    <property type="entry name" value="SecA_preprotein_X-link_dom"/>
</dbReference>